<accession>V5ZB63</accession>
<dbReference type="EMBL" id="CAHS01000017">
    <property type="protein sequence ID" value="CCG88156.1"/>
    <property type="molecule type" value="Genomic_DNA"/>
</dbReference>
<keyword evidence="3" id="KW-1185">Reference proteome</keyword>
<evidence type="ECO:0000256" key="1">
    <source>
        <dbReference type="SAM" id="Phobius"/>
    </source>
</evidence>
<sequence length="32" mass="3510">MLDFDLIFAAAICCLALFVSVLLLPGYPYFAV</sequence>
<reference evidence="2 3" key="1">
    <citation type="journal article" date="2013" name="Syst. Appl. Microbiol.">
        <title>Phylogenetic position and virulence apparatus of the pear flower necrosis pathogen Erwinia piriflorinigrans CFBP 5888T as assessed by comparative genomics.</title>
        <authorList>
            <person name="Smits T.H."/>
            <person name="Rezzonico F."/>
            <person name="Lopez M.M."/>
            <person name="Blom J."/>
            <person name="Goesmann A."/>
            <person name="Frey J.E."/>
            <person name="Duffy B."/>
        </authorList>
    </citation>
    <scope>NUCLEOTIDE SEQUENCE [LARGE SCALE GENOMIC DNA]</scope>
    <source>
        <strain evidence="3">CFBP5888</strain>
    </source>
</reference>
<keyword evidence="1" id="KW-1133">Transmembrane helix</keyword>
<keyword evidence="1" id="KW-0472">Membrane</keyword>
<evidence type="ECO:0000313" key="3">
    <source>
        <dbReference type="Proteomes" id="UP000018217"/>
    </source>
</evidence>
<feature type="transmembrane region" description="Helical" evidence="1">
    <location>
        <begin position="6"/>
        <end position="30"/>
    </location>
</feature>
<gene>
    <name evidence="2" type="ORF">EPIR_2793</name>
</gene>
<protein>
    <submittedName>
        <fullName evidence="2">Uncharacterized protein</fullName>
    </submittedName>
</protein>
<proteinExistence type="predicted"/>
<organism evidence="2 3">
    <name type="scientific">Erwinia piriflorinigrans CFBP 5888</name>
    <dbReference type="NCBI Taxonomy" id="1161919"/>
    <lineage>
        <taxon>Bacteria</taxon>
        <taxon>Pseudomonadati</taxon>
        <taxon>Pseudomonadota</taxon>
        <taxon>Gammaproteobacteria</taxon>
        <taxon>Enterobacterales</taxon>
        <taxon>Erwiniaceae</taxon>
        <taxon>Erwinia</taxon>
    </lineage>
</organism>
<dbReference type="AlphaFoldDB" id="V5ZB63"/>
<dbReference type="STRING" id="1161919.EPIR_2793"/>
<comment type="caution">
    <text evidence="2">The sequence shown here is derived from an EMBL/GenBank/DDBJ whole genome shotgun (WGS) entry which is preliminary data.</text>
</comment>
<name>V5ZB63_9GAMM</name>
<keyword evidence="1" id="KW-0812">Transmembrane</keyword>
<dbReference type="Proteomes" id="UP000018217">
    <property type="component" value="Unassembled WGS sequence"/>
</dbReference>
<evidence type="ECO:0000313" key="2">
    <source>
        <dbReference type="EMBL" id="CCG88156.1"/>
    </source>
</evidence>